<feature type="compositionally biased region" description="Basic and acidic residues" evidence="1">
    <location>
        <begin position="305"/>
        <end position="315"/>
    </location>
</feature>
<sequence length="471" mass="48221">MSTSARSRIPPAVAGRCRGGGRRWGLQHHLDDAGVVSPGVLRRGDRPGARPVRAVSHPGGLGDLQSFSGGGGGGGSSPSAAAAAAVGAAADGVREAVDPDLELVVLALHPPAISDEVRPELVLVRILAQVEVALGISGLDLVLPAEGDPDVGEARGLRHGLEGQEGATVVGDDGRMVFAVTSGGSFSGSAVETKMSIPGRSDLPPPPPLSNFSFSTARSVARLIGESLGSWSSSQQKANQTSQTTDIPHSQIASSFLCLILHAKNSPSAIIRRNTRTLPEMMNTRIYPPVRAEDGSGDLQLPGERPPRLGGELRRLPPSSRRSPWARRRCRSRRTCRTSSGTASSPSSTPLPAAVGAAAPPGPPPPPSSDSPFPDGVGEAVGADLEVACAREDLAAALVPQDLTVAASDGAGRAAAGAAGHLRVARRGVRHLIQDVRSGDAVEPSTAIEASTGTSQPAIGWLSGVGGMWTW</sequence>
<dbReference type="Proteomes" id="UP001189122">
    <property type="component" value="Unassembled WGS sequence"/>
</dbReference>
<organism evidence="2">
    <name type="scientific">Spirodela intermedia</name>
    <name type="common">Intermediate duckweed</name>
    <dbReference type="NCBI Taxonomy" id="51605"/>
    <lineage>
        <taxon>Eukaryota</taxon>
        <taxon>Viridiplantae</taxon>
        <taxon>Streptophyta</taxon>
        <taxon>Embryophyta</taxon>
        <taxon>Tracheophyta</taxon>
        <taxon>Spermatophyta</taxon>
        <taxon>Magnoliopsida</taxon>
        <taxon>Liliopsida</taxon>
        <taxon>Araceae</taxon>
        <taxon>Lemnoideae</taxon>
        <taxon>Spirodela</taxon>
    </lineage>
</organism>
<name>A0A7I8JUB3_SPIIN</name>
<feature type="compositionally biased region" description="Pro residues" evidence="1">
    <location>
        <begin position="360"/>
        <end position="369"/>
    </location>
</feature>
<feature type="compositionally biased region" description="Basic residues" evidence="1">
    <location>
        <begin position="324"/>
        <end position="336"/>
    </location>
</feature>
<proteinExistence type="predicted"/>
<feature type="region of interest" description="Disordered" evidence="1">
    <location>
        <begin position="288"/>
        <end position="379"/>
    </location>
</feature>
<keyword evidence="3" id="KW-1185">Reference proteome</keyword>
<evidence type="ECO:0000256" key="1">
    <source>
        <dbReference type="SAM" id="MobiDB-lite"/>
    </source>
</evidence>
<feature type="compositionally biased region" description="Low complexity" evidence="1">
    <location>
        <begin position="337"/>
        <end position="359"/>
    </location>
</feature>
<feature type="region of interest" description="Disordered" evidence="1">
    <location>
        <begin position="40"/>
        <end position="80"/>
    </location>
</feature>
<evidence type="ECO:0000313" key="2">
    <source>
        <dbReference type="EMBL" id="CAA2634802.1"/>
    </source>
</evidence>
<reference evidence="2 3" key="1">
    <citation type="submission" date="2019-12" db="EMBL/GenBank/DDBJ databases">
        <authorList>
            <person name="Scholz U."/>
            <person name="Mascher M."/>
            <person name="Fiebig A."/>
        </authorList>
    </citation>
    <scope>NUCLEOTIDE SEQUENCE</scope>
</reference>
<gene>
    <name evidence="2" type="ORF">SI7747_18020194</name>
</gene>
<accession>A0A7I8JUB3</accession>
<dbReference type="EMBL" id="LR743605">
    <property type="protein sequence ID" value="CAA2634802.1"/>
    <property type="molecule type" value="Genomic_DNA"/>
</dbReference>
<dbReference type="EMBL" id="CACRZD030000018">
    <property type="protein sequence ID" value="CAA6673778.1"/>
    <property type="molecule type" value="Genomic_DNA"/>
</dbReference>
<evidence type="ECO:0000313" key="3">
    <source>
        <dbReference type="Proteomes" id="UP001189122"/>
    </source>
</evidence>
<protein>
    <submittedName>
        <fullName evidence="2">Uncharacterized protein</fullName>
    </submittedName>
</protein>
<dbReference type="AlphaFoldDB" id="A0A7I8JUB3"/>